<dbReference type="OrthoDB" id="9577at2157"/>
<gene>
    <name evidence="3" type="primary">sufS2</name>
    <name evidence="3" type="ordered locus">Hqrw_2000</name>
</gene>
<dbReference type="InterPro" id="IPR000192">
    <property type="entry name" value="Aminotrans_V_dom"/>
</dbReference>
<dbReference type="EC" id="2.8.1.7" evidence="3"/>
<organism evidence="3 4">
    <name type="scientific">Haloquadratum walsbyi (strain DSM 16854 / JCM 12705 / C23)</name>
    <dbReference type="NCBI Taxonomy" id="768065"/>
    <lineage>
        <taxon>Archaea</taxon>
        <taxon>Methanobacteriati</taxon>
        <taxon>Methanobacteriota</taxon>
        <taxon>Stenosarchaea group</taxon>
        <taxon>Halobacteria</taxon>
        <taxon>Halobacteriales</taxon>
        <taxon>Haloferacaceae</taxon>
        <taxon>Haloquadratum</taxon>
    </lineage>
</organism>
<evidence type="ECO:0000313" key="3">
    <source>
        <dbReference type="EMBL" id="CCC39912.1"/>
    </source>
</evidence>
<dbReference type="EMBL" id="FR746099">
    <property type="protein sequence ID" value="CCC39912.1"/>
    <property type="molecule type" value="Genomic_DNA"/>
</dbReference>
<dbReference type="GO" id="GO:0031071">
    <property type="term" value="F:cysteine desulfurase activity"/>
    <property type="evidence" value="ECO:0007669"/>
    <property type="project" value="UniProtKB-EC"/>
</dbReference>
<dbReference type="KEGG" id="hwc:Hqrw_2000"/>
<dbReference type="Gene3D" id="3.90.1150.10">
    <property type="entry name" value="Aspartate Aminotransferase, domain 1"/>
    <property type="match status" value="1"/>
</dbReference>
<accession>G0LKF4</accession>
<proteinExistence type="predicted"/>
<name>G0LKF4_HALWC</name>
<dbReference type="Gene3D" id="3.40.640.10">
    <property type="entry name" value="Type I PLP-dependent aspartate aminotransferase-like (Major domain)"/>
    <property type="match status" value="1"/>
</dbReference>
<reference evidence="3 4" key="1">
    <citation type="journal article" date="2011" name="PLoS ONE">
        <title>Haloquadratum walsbyi: limited diversity in a global pond.</title>
        <authorList>
            <person name="Dyall-Smith M."/>
            <person name="Pfeiffer F."/>
            <person name="Klee K."/>
            <person name="Palm P."/>
            <person name="Gross K."/>
            <person name="Schuster S.C."/>
            <person name="Rampp M."/>
            <person name="Oesterhelt D."/>
        </authorList>
    </citation>
    <scope>NUCLEOTIDE SEQUENCE [LARGE SCALE GENOMIC DNA]</scope>
    <source>
        <strain evidence="4">DSM 16854 / JCM 12705 / C23</strain>
    </source>
</reference>
<evidence type="ECO:0000259" key="2">
    <source>
        <dbReference type="Pfam" id="PF00266"/>
    </source>
</evidence>
<evidence type="ECO:0000313" key="4">
    <source>
        <dbReference type="Proteomes" id="UP000007954"/>
    </source>
</evidence>
<keyword evidence="3" id="KW-0808">Transferase</keyword>
<dbReference type="AlphaFoldDB" id="G0LKF4"/>
<protein>
    <submittedName>
        <fullName evidence="3">Probable cysteine desulfurase</fullName>
        <ecNumber evidence="3">2.8.1.7</ecNumber>
    </submittedName>
</protein>
<dbReference type="InterPro" id="IPR015424">
    <property type="entry name" value="PyrdxlP-dep_Trfase"/>
</dbReference>
<feature type="domain" description="Aminotransferase class V" evidence="2">
    <location>
        <begin position="19"/>
        <end position="368"/>
    </location>
</feature>
<evidence type="ECO:0000256" key="1">
    <source>
        <dbReference type="ARBA" id="ARBA00022898"/>
    </source>
</evidence>
<dbReference type="PANTHER" id="PTHR43586">
    <property type="entry name" value="CYSTEINE DESULFURASE"/>
    <property type="match status" value="1"/>
</dbReference>
<dbReference type="Proteomes" id="UP000007954">
    <property type="component" value="Chromosome"/>
</dbReference>
<dbReference type="RefSeq" id="WP_014555663.1">
    <property type="nucleotide sequence ID" value="NC_017459.1"/>
</dbReference>
<dbReference type="Pfam" id="PF00266">
    <property type="entry name" value="Aminotran_5"/>
    <property type="match status" value="1"/>
</dbReference>
<dbReference type="PANTHER" id="PTHR43586:SF8">
    <property type="entry name" value="CYSTEINE DESULFURASE 1, CHLOROPLASTIC"/>
    <property type="match status" value="1"/>
</dbReference>
<keyword evidence="1" id="KW-0663">Pyridoxal phosphate</keyword>
<dbReference type="GeneID" id="12446722"/>
<dbReference type="InterPro" id="IPR015422">
    <property type="entry name" value="PyrdxlP-dep_Trfase_small"/>
</dbReference>
<dbReference type="SUPFAM" id="SSF53383">
    <property type="entry name" value="PLP-dependent transferases"/>
    <property type="match status" value="1"/>
</dbReference>
<sequence>MTKPADIRAAVPAFEDVRYMNTGASGPSPQSVVQAAQNAIEMHEWGVASDPGPYPHAFDRYDDIRSTVADFLGACPEEIALTQSTSDGINRVAGALSWEPGDVIVRTDLEHPAGVLPWERLERRGCDVRVVPTQNGRIDRDAYRDAVSDASFVCLSALTWNYGTILPVEALVADAHDAGAFVLVDAVQIPGQRSFDVTQWDADAVAMASHKWMLGLWGGGILYIDDSVIDDLDPAAIGYRSVVSPGDEESQYELKSGAARFEVGTTNTAPYTALESAIEIIEDIGTDTIQSHINMLTTRASANIPSDRLVSPSNPESGLVTVHVENPQTVVDRLNAEHDIVVRTLPDPADSIRASLHVYNTREDVDALLSGLQSTVDGW</sequence>
<dbReference type="InterPro" id="IPR015421">
    <property type="entry name" value="PyrdxlP-dep_Trfase_major"/>
</dbReference>
<dbReference type="HOGENOM" id="CLU_003433_2_1_2"/>